<organism evidence="2 3">
    <name type="scientific">Xenorhabdus stockiae</name>
    <dbReference type="NCBI Taxonomy" id="351614"/>
    <lineage>
        <taxon>Bacteria</taxon>
        <taxon>Pseudomonadati</taxon>
        <taxon>Pseudomonadota</taxon>
        <taxon>Gammaproteobacteria</taxon>
        <taxon>Enterobacterales</taxon>
        <taxon>Morganellaceae</taxon>
        <taxon>Xenorhabdus</taxon>
    </lineage>
</organism>
<feature type="chain" id="PRO_5012022517" description="Peptidase M10 metallopeptidase domain-containing protein" evidence="1">
    <location>
        <begin position="18"/>
        <end position="351"/>
    </location>
</feature>
<dbReference type="Gene3D" id="3.40.390.10">
    <property type="entry name" value="Collagenase (Catalytic Domain)"/>
    <property type="match status" value="1"/>
</dbReference>
<protein>
    <recommendedName>
        <fullName evidence="4">Peptidase M10 metallopeptidase domain-containing protein</fullName>
    </recommendedName>
</protein>
<evidence type="ECO:0000313" key="2">
    <source>
        <dbReference type="EMBL" id="PHM65255.1"/>
    </source>
</evidence>
<evidence type="ECO:0000313" key="3">
    <source>
        <dbReference type="Proteomes" id="UP000222366"/>
    </source>
</evidence>
<reference evidence="2 3" key="1">
    <citation type="journal article" date="2017" name="Nat. Microbiol.">
        <title>Natural product diversity associated with the nematode symbionts Photorhabdus and Xenorhabdus.</title>
        <authorList>
            <person name="Tobias N.J."/>
            <person name="Wolff H."/>
            <person name="Djahanschiri B."/>
            <person name="Grundmann F."/>
            <person name="Kronenwerth M."/>
            <person name="Shi Y.M."/>
            <person name="Simonyi S."/>
            <person name="Grun P."/>
            <person name="Shapiro-Ilan D."/>
            <person name="Pidot S.J."/>
            <person name="Stinear T.P."/>
            <person name="Ebersberger I."/>
            <person name="Bode H.B."/>
        </authorList>
    </citation>
    <scope>NUCLEOTIDE SEQUENCE [LARGE SCALE GENOMIC DNA]</scope>
    <source>
        <strain evidence="2 3">DSM 17904</strain>
    </source>
</reference>
<dbReference type="InterPro" id="IPR024079">
    <property type="entry name" value="MetalloPept_cat_dom_sf"/>
</dbReference>
<dbReference type="Proteomes" id="UP000222366">
    <property type="component" value="Unassembled WGS sequence"/>
</dbReference>
<evidence type="ECO:0000256" key="1">
    <source>
        <dbReference type="SAM" id="SignalP"/>
    </source>
</evidence>
<name>A0A2D0KPN7_9GAMM</name>
<proteinExistence type="predicted"/>
<evidence type="ECO:0008006" key="4">
    <source>
        <dbReference type="Google" id="ProtNLM"/>
    </source>
</evidence>
<accession>A0A2D0KPN7</accession>
<keyword evidence="3" id="KW-1185">Reference proteome</keyword>
<feature type="signal peptide" evidence="1">
    <location>
        <begin position="1"/>
        <end position="17"/>
    </location>
</feature>
<sequence length="351" mass="39461">MKYFLFVLLLTAYSVLADSVLADSVLADSNFDPNARNNPNRHVYSYAINDQVYSPVRFFNNNLRYRIDEHIGQVTVNIGARALTVNTAPLIRYAANLWNRRLRSAQIPIQLTEITQSSPSEVDCWISRANDAQEEYLVPPPSVTDPSHPLTNRYLAYTTLVLPDEMLSHYSVKNFTNPGIVIANTFYFSEEVFTALRALISSKYSEQDIANVIVYFTMVHEFGHTLGLTHPILQHRRIETHGGPLNTDRGDVMSAALTAQLPRGVPDAGIPIMTSNLSYFRTLATRLNRRIVYRDITPTELELAAISMENSCGGSPPSQSKRNVVSSESCKEKPRVFYPIAQSLVPIYQTQ</sequence>
<comment type="caution">
    <text evidence="2">The sequence shown here is derived from an EMBL/GenBank/DDBJ whole genome shotgun (WGS) entry which is preliminary data.</text>
</comment>
<dbReference type="AlphaFoldDB" id="A0A2D0KPN7"/>
<dbReference type="RefSeq" id="WP_099125083.1">
    <property type="nucleotide sequence ID" value="NZ_CAWNRH010000090.1"/>
</dbReference>
<dbReference type="SUPFAM" id="SSF55486">
    <property type="entry name" value="Metalloproteases ('zincins'), catalytic domain"/>
    <property type="match status" value="1"/>
</dbReference>
<dbReference type="GO" id="GO:0008237">
    <property type="term" value="F:metallopeptidase activity"/>
    <property type="evidence" value="ECO:0007669"/>
    <property type="project" value="InterPro"/>
</dbReference>
<keyword evidence="1" id="KW-0732">Signal</keyword>
<dbReference type="EMBL" id="NJAJ01000018">
    <property type="protein sequence ID" value="PHM65255.1"/>
    <property type="molecule type" value="Genomic_DNA"/>
</dbReference>
<gene>
    <name evidence="2" type="ORF">Xsto_02237</name>
</gene>